<comment type="caution">
    <text evidence="2">The sequence shown here is derived from an EMBL/GenBank/DDBJ whole genome shotgun (WGS) entry which is preliminary data.</text>
</comment>
<keyword evidence="3" id="KW-1185">Reference proteome</keyword>
<proteinExistence type="predicted"/>
<protein>
    <recommendedName>
        <fullName evidence="4">DUF3558 domain-containing protein</fullName>
    </recommendedName>
</protein>
<evidence type="ECO:0000256" key="1">
    <source>
        <dbReference type="SAM" id="Phobius"/>
    </source>
</evidence>
<evidence type="ECO:0000313" key="2">
    <source>
        <dbReference type="EMBL" id="GHD26713.1"/>
    </source>
</evidence>
<dbReference type="EMBL" id="BMXL01000011">
    <property type="protein sequence ID" value="GHD26713.1"/>
    <property type="molecule type" value="Genomic_DNA"/>
</dbReference>
<evidence type="ECO:0008006" key="4">
    <source>
        <dbReference type="Google" id="ProtNLM"/>
    </source>
</evidence>
<evidence type="ECO:0000313" key="3">
    <source>
        <dbReference type="Proteomes" id="UP000654947"/>
    </source>
</evidence>
<sequence length="206" mass="21298">MRATGTENWTRTLHSPRVRWGVIGGAAAVVSAAAIGVGLWTANGPPDEPYPGDVYAAAPGCELVPGEQLEALLGQAVNETDTTGPLNGGEHTSCAWTTHGSEEGGTLRVGLSVRFTDASADPLVTGEERAAESLAATVPMSVEEADLSEGETRVWSGRVPGTVELAHRVDNLLVRISYAGYSGDSPSADEAEEEVVELATGLGESL</sequence>
<keyword evidence="1" id="KW-0472">Membrane</keyword>
<name>A0A918XE37_9ACTN</name>
<accession>A0A918XE37</accession>
<keyword evidence="1" id="KW-1133">Transmembrane helix</keyword>
<dbReference type="Proteomes" id="UP000654947">
    <property type="component" value="Unassembled WGS sequence"/>
</dbReference>
<dbReference type="AlphaFoldDB" id="A0A918XE37"/>
<keyword evidence="1" id="KW-0812">Transmembrane</keyword>
<organism evidence="2 3">
    <name type="scientific">Nocardiopsis kunsanensis</name>
    <dbReference type="NCBI Taxonomy" id="141693"/>
    <lineage>
        <taxon>Bacteria</taxon>
        <taxon>Bacillati</taxon>
        <taxon>Actinomycetota</taxon>
        <taxon>Actinomycetes</taxon>
        <taxon>Streptosporangiales</taxon>
        <taxon>Nocardiopsidaceae</taxon>
        <taxon>Nocardiopsis</taxon>
    </lineage>
</organism>
<feature type="transmembrane region" description="Helical" evidence="1">
    <location>
        <begin position="20"/>
        <end position="40"/>
    </location>
</feature>
<reference evidence="2 3" key="1">
    <citation type="journal article" date="2014" name="Int. J. Syst. Evol. Microbiol.">
        <title>Complete genome sequence of Corynebacterium casei LMG S-19264T (=DSM 44701T), isolated from a smear-ripened cheese.</title>
        <authorList>
            <consortium name="US DOE Joint Genome Institute (JGI-PGF)"/>
            <person name="Walter F."/>
            <person name="Albersmeier A."/>
            <person name="Kalinowski J."/>
            <person name="Ruckert C."/>
        </authorList>
    </citation>
    <scope>NUCLEOTIDE SEQUENCE [LARGE SCALE GENOMIC DNA]</scope>
    <source>
        <strain evidence="2 3">KCTC 19473</strain>
    </source>
</reference>
<gene>
    <name evidence="2" type="ORF">GCM10007147_25000</name>
</gene>